<dbReference type="PROSITE" id="PS51419">
    <property type="entry name" value="RAB"/>
    <property type="match status" value="1"/>
</dbReference>
<evidence type="ECO:0000256" key="4">
    <source>
        <dbReference type="ARBA" id="ARBA00022481"/>
    </source>
</evidence>
<keyword evidence="12" id="KW-1185">Reference proteome</keyword>
<dbReference type="CDD" id="cd00157">
    <property type="entry name" value="Rho"/>
    <property type="match status" value="1"/>
</dbReference>
<evidence type="ECO:0000313" key="11">
    <source>
        <dbReference type="EMBL" id="KAK3580983.1"/>
    </source>
</evidence>
<gene>
    <name evidence="11" type="ORF">CHS0354_007015</name>
</gene>
<evidence type="ECO:0000256" key="2">
    <source>
        <dbReference type="ARBA" id="ARBA00010142"/>
    </source>
</evidence>
<feature type="domain" description="BTB" evidence="10">
    <location>
        <begin position="396"/>
        <end position="465"/>
    </location>
</feature>
<dbReference type="InterPro" id="IPR003578">
    <property type="entry name" value="Small_GTPase_Rho"/>
</dbReference>
<dbReference type="InterPro" id="IPR001806">
    <property type="entry name" value="Small_GTPase"/>
</dbReference>
<keyword evidence="7" id="KW-0472">Membrane</keyword>
<dbReference type="PROSITE" id="PS51420">
    <property type="entry name" value="RHO"/>
    <property type="match status" value="1"/>
</dbReference>
<dbReference type="Proteomes" id="UP001195483">
    <property type="component" value="Unassembled WGS sequence"/>
</dbReference>
<dbReference type="PRINTS" id="PR00449">
    <property type="entry name" value="RASTRNSFRMNG"/>
</dbReference>
<dbReference type="SMART" id="SM00175">
    <property type="entry name" value="RAB"/>
    <property type="match status" value="1"/>
</dbReference>
<dbReference type="PROSITE" id="PS51421">
    <property type="entry name" value="RAS"/>
    <property type="match status" value="1"/>
</dbReference>
<keyword evidence="4" id="KW-0488">Methylation</keyword>
<dbReference type="NCBIfam" id="TIGR00231">
    <property type="entry name" value="small_GTP"/>
    <property type="match status" value="1"/>
</dbReference>
<dbReference type="AlphaFoldDB" id="A0AAE0RWR7"/>
<dbReference type="InterPro" id="IPR011333">
    <property type="entry name" value="SKP1/BTB/POZ_sf"/>
</dbReference>
<protein>
    <recommendedName>
        <fullName evidence="10">BTB domain-containing protein</fullName>
    </recommendedName>
</protein>
<organism evidence="11 12">
    <name type="scientific">Potamilus streckersoni</name>
    <dbReference type="NCBI Taxonomy" id="2493646"/>
    <lineage>
        <taxon>Eukaryota</taxon>
        <taxon>Metazoa</taxon>
        <taxon>Spiralia</taxon>
        <taxon>Lophotrochozoa</taxon>
        <taxon>Mollusca</taxon>
        <taxon>Bivalvia</taxon>
        <taxon>Autobranchia</taxon>
        <taxon>Heteroconchia</taxon>
        <taxon>Palaeoheterodonta</taxon>
        <taxon>Unionida</taxon>
        <taxon>Unionoidea</taxon>
        <taxon>Unionidae</taxon>
        <taxon>Ambleminae</taxon>
        <taxon>Lampsilini</taxon>
        <taxon>Potamilus</taxon>
    </lineage>
</organism>
<proteinExistence type="inferred from homology"/>
<feature type="domain" description="BTB" evidence="10">
    <location>
        <begin position="224"/>
        <end position="325"/>
    </location>
</feature>
<dbReference type="Pfam" id="PF00071">
    <property type="entry name" value="Ras"/>
    <property type="match status" value="1"/>
</dbReference>
<keyword evidence="6" id="KW-0342">GTP-binding</keyword>
<evidence type="ECO:0000313" key="12">
    <source>
        <dbReference type="Proteomes" id="UP001195483"/>
    </source>
</evidence>
<dbReference type="GO" id="GO:0005886">
    <property type="term" value="C:plasma membrane"/>
    <property type="evidence" value="ECO:0007669"/>
    <property type="project" value="UniProtKB-SubCell"/>
</dbReference>
<dbReference type="GO" id="GO:0005525">
    <property type="term" value="F:GTP binding"/>
    <property type="evidence" value="ECO:0007669"/>
    <property type="project" value="UniProtKB-KW"/>
</dbReference>
<dbReference type="SMART" id="SM00225">
    <property type="entry name" value="BTB"/>
    <property type="match status" value="2"/>
</dbReference>
<dbReference type="CDD" id="cd18499">
    <property type="entry name" value="BACK_RHOBTB"/>
    <property type="match status" value="1"/>
</dbReference>
<reference evidence="11" key="1">
    <citation type="journal article" date="2021" name="Genome Biol. Evol.">
        <title>A High-Quality Reference Genome for a Parasitic Bivalve with Doubly Uniparental Inheritance (Bivalvia: Unionida).</title>
        <authorList>
            <person name="Smith C.H."/>
        </authorList>
    </citation>
    <scope>NUCLEOTIDE SEQUENCE</scope>
    <source>
        <strain evidence="11">CHS0354</strain>
    </source>
</reference>
<dbReference type="SUPFAM" id="SSF54695">
    <property type="entry name" value="POZ domain"/>
    <property type="match status" value="2"/>
</dbReference>
<evidence type="ECO:0000256" key="9">
    <source>
        <dbReference type="ARBA" id="ARBA00023289"/>
    </source>
</evidence>
<reference evidence="11" key="2">
    <citation type="journal article" date="2021" name="Genome Biol. Evol.">
        <title>Developing a high-quality reference genome for a parasitic bivalve with doubly uniparental inheritance (Bivalvia: Unionida).</title>
        <authorList>
            <person name="Smith C.H."/>
        </authorList>
    </citation>
    <scope>NUCLEOTIDE SEQUENCE</scope>
    <source>
        <strain evidence="11">CHS0354</strain>
        <tissue evidence="11">Mantle</tissue>
    </source>
</reference>
<dbReference type="Gene3D" id="3.30.710.10">
    <property type="entry name" value="Potassium Channel Kv1.1, Chain A"/>
    <property type="match status" value="2"/>
</dbReference>
<dbReference type="InterPro" id="IPR000210">
    <property type="entry name" value="BTB/POZ_dom"/>
</dbReference>
<dbReference type="InterPro" id="IPR005225">
    <property type="entry name" value="Small_GTP-bd"/>
</dbReference>
<keyword evidence="8" id="KW-0449">Lipoprotein</keyword>
<evidence type="ECO:0000256" key="6">
    <source>
        <dbReference type="ARBA" id="ARBA00023134"/>
    </source>
</evidence>
<evidence type="ECO:0000256" key="1">
    <source>
        <dbReference type="ARBA" id="ARBA00004342"/>
    </source>
</evidence>
<dbReference type="PANTHER" id="PTHR24072">
    <property type="entry name" value="RHO FAMILY GTPASE"/>
    <property type="match status" value="1"/>
</dbReference>
<comment type="caution">
    <text evidence="11">The sequence shown here is derived from an EMBL/GenBank/DDBJ whole genome shotgun (WGS) entry which is preliminary data.</text>
</comment>
<reference evidence="11" key="3">
    <citation type="submission" date="2023-05" db="EMBL/GenBank/DDBJ databases">
        <authorList>
            <person name="Smith C.H."/>
        </authorList>
    </citation>
    <scope>NUCLEOTIDE SEQUENCE</scope>
    <source>
        <strain evidence="11">CHS0354</strain>
        <tissue evidence="11">Mantle</tissue>
    </source>
</reference>
<keyword evidence="5" id="KW-0547">Nucleotide-binding</keyword>
<dbReference type="PROSITE" id="PS50097">
    <property type="entry name" value="BTB"/>
    <property type="match status" value="2"/>
</dbReference>
<dbReference type="EMBL" id="JAEAOA010000474">
    <property type="protein sequence ID" value="KAK3580983.1"/>
    <property type="molecule type" value="Genomic_DNA"/>
</dbReference>
<dbReference type="Pfam" id="PF00651">
    <property type="entry name" value="BTB"/>
    <property type="match status" value="3"/>
</dbReference>
<dbReference type="CDD" id="cd18299">
    <property type="entry name" value="BTB1_POZ_RhoBTB"/>
    <property type="match status" value="1"/>
</dbReference>
<evidence type="ECO:0000259" key="10">
    <source>
        <dbReference type="PROSITE" id="PS50097"/>
    </source>
</evidence>
<dbReference type="InterPro" id="IPR027417">
    <property type="entry name" value="P-loop_NTPase"/>
</dbReference>
<name>A0AAE0RWR7_9BIVA</name>
<keyword evidence="3" id="KW-1003">Cell membrane</keyword>
<dbReference type="FunFam" id="3.30.710.10:FF:000202">
    <property type="entry name" value="Predicted protein"/>
    <property type="match status" value="1"/>
</dbReference>
<evidence type="ECO:0000256" key="3">
    <source>
        <dbReference type="ARBA" id="ARBA00022475"/>
    </source>
</evidence>
<keyword evidence="9" id="KW-0636">Prenylation</keyword>
<dbReference type="SMART" id="SM00173">
    <property type="entry name" value="RAS"/>
    <property type="match status" value="1"/>
</dbReference>
<sequence>MQDIKLVVVGDGAVGKSCLLISYTTNSFADEYVPTVFDNYSANIIVDGKPVNLSLWDTAGQEDYDRLRPLSYPQTDVMFLCFSLDNRDSFENIESKWIPEVNHYCPHVPKILVGCKADLRTGRTVITYEEGSTLAKRLRIKYCETSARTQQGIKVCFDEAIRSVLNGTKNSKRKGFGFGFGNKKEESETVPPVMPPAGKAPWIEIETSTFADDWYKMLQDPKYPDVTFKLEGSHQLDAHRIVLCSASKVFSKIFGISKPMKNNQLREINAIENYSLEELNSGMVPGVAAAYKLEVKGQSDRMTIELSADIKPKTFVRVLEFLYSGIPRFDISDDMPEEDIRELKRVASLFKLTHLETICENIIAEQEFLNPSIGTYMNDETGAKMKELFFNDPGLADVVFNVSGKLIYAHKCVLCARSDVMAAMFGGNFIEGNNSLTQLHIPNVNADTFLAFLEYLYTDHAPIEENDSMEIMVLADEYCQTRLVNLCELYITKDVDRKVSKRIEKQTDIDVIELLLTSQLHNAQQLSRWCLHFIASNYIPFERRPEFSLLKGENKEYVEENRWPPLSYLKELEEYEKLVGKKGCVIM</sequence>
<dbReference type="SMART" id="SM00174">
    <property type="entry name" value="RHO"/>
    <property type="match status" value="1"/>
</dbReference>
<comment type="similarity">
    <text evidence="2">Belongs to the small GTPase superfamily. Rho family.</text>
</comment>
<dbReference type="Gene3D" id="3.40.50.300">
    <property type="entry name" value="P-loop containing nucleotide triphosphate hydrolases"/>
    <property type="match status" value="1"/>
</dbReference>
<dbReference type="GO" id="GO:0007264">
    <property type="term" value="P:small GTPase-mediated signal transduction"/>
    <property type="evidence" value="ECO:0007669"/>
    <property type="project" value="InterPro"/>
</dbReference>
<comment type="subcellular location">
    <subcellularLocation>
        <location evidence="1">Cell membrane</location>
        <topology evidence="1">Lipid-anchor</topology>
        <orientation evidence="1">Cytoplasmic side</orientation>
    </subcellularLocation>
</comment>
<accession>A0AAE0RWR7</accession>
<dbReference type="GO" id="GO:0003924">
    <property type="term" value="F:GTPase activity"/>
    <property type="evidence" value="ECO:0007669"/>
    <property type="project" value="InterPro"/>
</dbReference>
<dbReference type="FunFam" id="3.40.50.300:FF:000983">
    <property type="entry name" value="Rho family GTPase"/>
    <property type="match status" value="1"/>
</dbReference>
<evidence type="ECO:0000256" key="8">
    <source>
        <dbReference type="ARBA" id="ARBA00023288"/>
    </source>
</evidence>
<evidence type="ECO:0000256" key="5">
    <source>
        <dbReference type="ARBA" id="ARBA00022741"/>
    </source>
</evidence>
<dbReference type="SUPFAM" id="SSF52540">
    <property type="entry name" value="P-loop containing nucleoside triphosphate hydrolases"/>
    <property type="match status" value="1"/>
</dbReference>
<evidence type="ECO:0000256" key="7">
    <source>
        <dbReference type="ARBA" id="ARBA00023136"/>
    </source>
</evidence>